<accession>A0A9W6KL73</accession>
<gene>
    <name evidence="1" type="ORF">GCM10017581_052640</name>
</gene>
<sequence length="76" mass="7658">MRPGDVQQCFDDVPAAFVVVDLARHGHAPSIALSGDTAAAVGTLSAGVGIWLQCNCIANGTAEEAPCLCARSSTAT</sequence>
<evidence type="ECO:0000313" key="1">
    <source>
        <dbReference type="EMBL" id="GLL03518.1"/>
    </source>
</evidence>
<comment type="caution">
    <text evidence="1">The sequence shown here is derived from an EMBL/GenBank/DDBJ whole genome shotgun (WGS) entry which is preliminary data.</text>
</comment>
<name>A0A9W6KL73_9ACTN</name>
<protein>
    <submittedName>
        <fullName evidence="1">Uncharacterized protein</fullName>
    </submittedName>
</protein>
<proteinExistence type="predicted"/>
<dbReference type="Proteomes" id="UP001143480">
    <property type="component" value="Unassembled WGS sequence"/>
</dbReference>
<dbReference type="EMBL" id="BSFP01000035">
    <property type="protein sequence ID" value="GLL03518.1"/>
    <property type="molecule type" value="Genomic_DNA"/>
</dbReference>
<evidence type="ECO:0000313" key="2">
    <source>
        <dbReference type="Proteomes" id="UP001143480"/>
    </source>
</evidence>
<organism evidence="1 2">
    <name type="scientific">Dactylosporangium matsuzakiense</name>
    <dbReference type="NCBI Taxonomy" id="53360"/>
    <lineage>
        <taxon>Bacteria</taxon>
        <taxon>Bacillati</taxon>
        <taxon>Actinomycetota</taxon>
        <taxon>Actinomycetes</taxon>
        <taxon>Micromonosporales</taxon>
        <taxon>Micromonosporaceae</taxon>
        <taxon>Dactylosporangium</taxon>
    </lineage>
</organism>
<dbReference type="AlphaFoldDB" id="A0A9W6KL73"/>
<reference evidence="1" key="1">
    <citation type="journal article" date="2014" name="Int. J. Syst. Evol. Microbiol.">
        <title>Complete genome sequence of Corynebacterium casei LMG S-19264T (=DSM 44701T), isolated from a smear-ripened cheese.</title>
        <authorList>
            <consortium name="US DOE Joint Genome Institute (JGI-PGF)"/>
            <person name="Walter F."/>
            <person name="Albersmeier A."/>
            <person name="Kalinowski J."/>
            <person name="Ruckert C."/>
        </authorList>
    </citation>
    <scope>NUCLEOTIDE SEQUENCE</scope>
    <source>
        <strain evidence="1">VKM Ac-1321</strain>
    </source>
</reference>
<keyword evidence="2" id="KW-1185">Reference proteome</keyword>
<reference evidence="1" key="2">
    <citation type="submission" date="2023-01" db="EMBL/GenBank/DDBJ databases">
        <authorList>
            <person name="Sun Q."/>
            <person name="Evtushenko L."/>
        </authorList>
    </citation>
    <scope>NUCLEOTIDE SEQUENCE</scope>
    <source>
        <strain evidence="1">VKM Ac-1321</strain>
    </source>
</reference>